<reference evidence="1 2" key="1">
    <citation type="submission" date="2022-05" db="EMBL/GenBank/DDBJ databases">
        <title>Genome Sequencing of Bee-Associated Microbes.</title>
        <authorList>
            <person name="Dunlap C."/>
        </authorList>
    </citation>
    <scope>NUCLEOTIDE SEQUENCE [LARGE SCALE GENOMIC DNA]</scope>
    <source>
        <strain evidence="1 2">NRRL B-14421</strain>
    </source>
</reference>
<dbReference type="EMBL" id="JAMDMX010000133">
    <property type="protein sequence ID" value="MCY9697255.1"/>
    <property type="molecule type" value="Genomic_DNA"/>
</dbReference>
<comment type="caution">
    <text evidence="1">The sequence shown here is derived from an EMBL/GenBank/DDBJ whole genome shotgun (WGS) entry which is preliminary data.</text>
</comment>
<protein>
    <submittedName>
        <fullName evidence="1">PmoA family protein</fullName>
    </submittedName>
</protein>
<accession>A0ABT4GM82</accession>
<dbReference type="RefSeq" id="WP_029195475.1">
    <property type="nucleotide sequence ID" value="NZ_JAMDMW010000036.1"/>
</dbReference>
<gene>
    <name evidence="1" type="ORF">M5X19_31005</name>
</gene>
<evidence type="ECO:0000313" key="2">
    <source>
        <dbReference type="Proteomes" id="UP001527099"/>
    </source>
</evidence>
<dbReference type="InterPro" id="IPR029475">
    <property type="entry name" value="DUF6807"/>
</dbReference>
<name>A0ABT4GM82_9BACL</name>
<dbReference type="Pfam" id="PF14100">
    <property type="entry name" value="DUF6807"/>
    <property type="match status" value="1"/>
</dbReference>
<dbReference type="Proteomes" id="UP001527099">
    <property type="component" value="Unassembled WGS sequence"/>
</dbReference>
<proteinExistence type="predicted"/>
<sequence>MNKAYVFIVAIIQIRFLYREAEGKRARWVSCSMPIEGRTDNAGFVFMDHPNNPEHPVPWRVDGELGISPSRCIAGQWELGKAEIQIHQYRILVFCGDRDPSLVNNNWRDFCIKTSMN</sequence>
<evidence type="ECO:0000313" key="1">
    <source>
        <dbReference type="EMBL" id="MCY9697255.1"/>
    </source>
</evidence>
<keyword evidence="2" id="KW-1185">Reference proteome</keyword>
<organism evidence="1 2">
    <name type="scientific">Paenibacillus alginolyticus</name>
    <dbReference type="NCBI Taxonomy" id="59839"/>
    <lineage>
        <taxon>Bacteria</taxon>
        <taxon>Bacillati</taxon>
        <taxon>Bacillota</taxon>
        <taxon>Bacilli</taxon>
        <taxon>Bacillales</taxon>
        <taxon>Paenibacillaceae</taxon>
        <taxon>Paenibacillus</taxon>
    </lineage>
</organism>